<evidence type="ECO:0000313" key="3">
    <source>
        <dbReference type="Ensembl" id="ENSAMXP00000049520.1"/>
    </source>
</evidence>
<sequence length="729" mass="79349">MAALDRRVCVLDECAGQSWSCWLDKADASTAEGTSGEECSKNVKKRMETMTLRKEDMCIYGHCPSQDEFYLVVCSHCGQVVKPQAFEKHCERRHSPLSKLCGPHSSLSSPPQGRTPSQHSALRESREGKQQGAGPPRVPPLHSPIHKPPKAQKEGTSVFQPEKFHHEGPPSPPYSSTQTPRDPPWHSGSTPPKTPPKTQPKTPPKMPPPSEKPLQKGTDVQKPLPGPRTYSRTYKKVPKKECDLDKHCGVLDPERKKVCTRLLTCNIHSIHQRRQVAGRSKNFDQLVLELKMSSKSRERAPPVIKDVPEDSFSCPQTPAADPLPQPCSRRQAATYVSLRSRTSSESGVEGEEPPQCPPAHSASLSSEESDGENQEEATDLPTSTCHPRPLGLCTFGARVLGCSVLAFDRRLFHLRSALSAMVEQHLSAHLWKKIPQVSDLRSHYSPSAFTPAPQSHSAVRSPPSRAPALSASSLRTSALSVPRRPPGDSGTSGQSEPRTSNPPPSSKTPTKAPEASGPGRPRTPVGRSGKQLQQVRAGQLQDGPEPVRKRRKSPPQEEDLQFQNRSSFTPKDRQPPSGRPSLSPSHGPVNGVFSPSSKTRPLLHVSVSEMQGLSKRSPAPITSHTSPLSPPESSSSDGGGASGLHRKATLGHEHKGPSRKRKTSGACSPEPPSRHPKPTSLPFTHAPSSLFSWKRDSKARPVSISLEKKLDAQKVRSSQSDCGRELCSH</sequence>
<dbReference type="PANTHER" id="PTHR15117">
    <property type="entry name" value="ATAXIN 7 RELATED"/>
    <property type="match status" value="1"/>
</dbReference>
<feature type="compositionally biased region" description="Low complexity" evidence="1">
    <location>
        <begin position="623"/>
        <end position="636"/>
    </location>
</feature>
<dbReference type="Bgee" id="ENSAMXG00000002612">
    <property type="expression patterns" value="Expressed in testis and 14 other cell types or tissues"/>
</dbReference>
<dbReference type="AlphaFoldDB" id="A0A3B1K5Z2"/>
<dbReference type="InterPro" id="IPR052237">
    <property type="entry name" value="Ataxin-7-like_regulator"/>
</dbReference>
<dbReference type="Gene3D" id="6.10.140.1270">
    <property type="match status" value="1"/>
</dbReference>
<feature type="compositionally biased region" description="Polar residues" evidence="1">
    <location>
        <begin position="445"/>
        <end position="454"/>
    </location>
</feature>
<feature type="region of interest" description="Disordered" evidence="1">
    <location>
        <begin position="99"/>
        <end position="233"/>
    </location>
</feature>
<protein>
    <submittedName>
        <fullName evidence="3">Ataxin 7-like 2b</fullName>
    </submittedName>
</protein>
<accession>A0A3B1K5Z2</accession>
<name>A0A3B1K5Z2_ASTMX</name>
<evidence type="ECO:0000256" key="1">
    <source>
        <dbReference type="SAM" id="MobiDB-lite"/>
    </source>
</evidence>
<dbReference type="STRING" id="7994.ENSAMXP00000049520"/>
<dbReference type="Ensembl" id="ENSAMXT00000045794.1">
    <property type="protein sequence ID" value="ENSAMXP00000049520.1"/>
    <property type="gene ID" value="ENSAMXG00000002612.2"/>
</dbReference>
<proteinExistence type="predicted"/>
<reference evidence="4" key="1">
    <citation type="submission" date="2013-03" db="EMBL/GenBank/DDBJ databases">
        <authorList>
            <person name="Jeffery W."/>
            <person name="Warren W."/>
            <person name="Wilson R.K."/>
        </authorList>
    </citation>
    <scope>NUCLEOTIDE SEQUENCE</scope>
    <source>
        <strain evidence="4">female</strain>
    </source>
</reference>
<organism evidence="3 4">
    <name type="scientific">Astyanax mexicanus</name>
    <name type="common">Blind cave fish</name>
    <name type="synonym">Astyanax fasciatus mexicanus</name>
    <dbReference type="NCBI Taxonomy" id="7994"/>
    <lineage>
        <taxon>Eukaryota</taxon>
        <taxon>Metazoa</taxon>
        <taxon>Chordata</taxon>
        <taxon>Craniata</taxon>
        <taxon>Vertebrata</taxon>
        <taxon>Euteleostomi</taxon>
        <taxon>Actinopterygii</taxon>
        <taxon>Neopterygii</taxon>
        <taxon>Teleostei</taxon>
        <taxon>Ostariophysi</taxon>
        <taxon>Characiformes</taxon>
        <taxon>Characoidei</taxon>
        <taxon>Acestrorhamphidae</taxon>
        <taxon>Acestrorhamphinae</taxon>
        <taxon>Astyanax</taxon>
    </lineage>
</organism>
<feature type="region of interest" description="Disordered" evidence="1">
    <location>
        <begin position="445"/>
        <end position="698"/>
    </location>
</feature>
<dbReference type="InParanoid" id="A0A3B1K5Z2"/>
<feature type="compositionally biased region" description="Polar residues" evidence="1">
    <location>
        <begin position="105"/>
        <end position="120"/>
    </location>
</feature>
<dbReference type="Proteomes" id="UP000018467">
    <property type="component" value="Unassembled WGS sequence"/>
</dbReference>
<feature type="compositionally biased region" description="Pro residues" evidence="1">
    <location>
        <begin position="192"/>
        <end position="211"/>
    </location>
</feature>
<dbReference type="PANTHER" id="PTHR15117:SF5">
    <property type="entry name" value="ATAXIN-7-LIKE PROTEIN 2"/>
    <property type="match status" value="1"/>
</dbReference>
<keyword evidence="4" id="KW-1185">Reference proteome</keyword>
<reference evidence="4" key="2">
    <citation type="journal article" date="2014" name="Nat. Commun.">
        <title>The cavefish genome reveals candidate genes for eye loss.</title>
        <authorList>
            <person name="McGaugh S.E."/>
            <person name="Gross J.B."/>
            <person name="Aken B."/>
            <person name="Blin M."/>
            <person name="Borowsky R."/>
            <person name="Chalopin D."/>
            <person name="Hinaux H."/>
            <person name="Jeffery W.R."/>
            <person name="Keene A."/>
            <person name="Ma L."/>
            <person name="Minx P."/>
            <person name="Murphy D."/>
            <person name="O'Quin K.E."/>
            <person name="Retaux S."/>
            <person name="Rohner N."/>
            <person name="Searle S.M."/>
            <person name="Stahl B.A."/>
            <person name="Tabin C."/>
            <person name="Volff J.N."/>
            <person name="Yoshizawa M."/>
            <person name="Warren W.C."/>
        </authorList>
    </citation>
    <scope>NUCLEOTIDE SEQUENCE [LARGE SCALE GENOMIC DNA]</scope>
    <source>
        <strain evidence="4">female</strain>
    </source>
</reference>
<evidence type="ECO:0000259" key="2">
    <source>
        <dbReference type="PROSITE" id="PS51505"/>
    </source>
</evidence>
<feature type="region of interest" description="Disordered" evidence="1">
    <location>
        <begin position="293"/>
        <end position="385"/>
    </location>
</feature>
<evidence type="ECO:0000313" key="4">
    <source>
        <dbReference type="Proteomes" id="UP000018467"/>
    </source>
</evidence>
<dbReference type="Pfam" id="PF08313">
    <property type="entry name" value="SCA7"/>
    <property type="match status" value="1"/>
</dbReference>
<dbReference type="GeneTree" id="ENSGT00940000159736"/>
<dbReference type="PROSITE" id="PS51505">
    <property type="entry name" value="SCA7"/>
    <property type="match status" value="1"/>
</dbReference>
<dbReference type="FunCoup" id="A0A3B1K5Z2">
    <property type="interactions" value="65"/>
</dbReference>
<feature type="compositionally biased region" description="Acidic residues" evidence="1">
    <location>
        <begin position="367"/>
        <end position="378"/>
    </location>
</feature>
<feature type="domain" description="SCA7" evidence="2">
    <location>
        <begin position="235"/>
        <end position="302"/>
    </location>
</feature>
<reference evidence="3" key="4">
    <citation type="submission" date="2025-09" db="UniProtKB">
        <authorList>
            <consortium name="Ensembl"/>
        </authorList>
    </citation>
    <scope>IDENTIFICATION</scope>
</reference>
<dbReference type="InterPro" id="IPR013243">
    <property type="entry name" value="SCA7_dom"/>
</dbReference>
<reference evidence="3" key="3">
    <citation type="submission" date="2025-08" db="UniProtKB">
        <authorList>
            <consortium name="Ensembl"/>
        </authorList>
    </citation>
    <scope>IDENTIFICATION</scope>
</reference>
<feature type="compositionally biased region" description="Low complexity" evidence="1">
    <location>
        <begin position="455"/>
        <end position="480"/>
    </location>
</feature>